<comment type="caution">
    <text evidence="6">The sequence shown here is derived from an EMBL/GenBank/DDBJ whole genome shotgun (WGS) entry which is preliminary data.</text>
</comment>
<dbReference type="GO" id="GO:0043418">
    <property type="term" value="P:homocysteine catabolic process"/>
    <property type="evidence" value="ECO:0007669"/>
    <property type="project" value="TreeGrafter"/>
</dbReference>
<dbReference type="Proteomes" id="UP001229251">
    <property type="component" value="Unassembled WGS sequence"/>
</dbReference>
<evidence type="ECO:0000313" key="6">
    <source>
        <dbReference type="EMBL" id="MDK7187537.1"/>
    </source>
</evidence>
<keyword evidence="1 4" id="KW-0645">Protease</keyword>
<dbReference type="InterPro" id="IPR000169">
    <property type="entry name" value="Pept_cys_AS"/>
</dbReference>
<evidence type="ECO:0000256" key="1">
    <source>
        <dbReference type="ARBA" id="ARBA00022670"/>
    </source>
</evidence>
<name>A0AAJ1Q4J5_9LACT</name>
<evidence type="ECO:0000256" key="5">
    <source>
        <dbReference type="PIRSR" id="PIRSR005700-1"/>
    </source>
</evidence>
<dbReference type="GO" id="GO:0006508">
    <property type="term" value="P:proteolysis"/>
    <property type="evidence" value="ECO:0007669"/>
    <property type="project" value="UniProtKB-KW"/>
</dbReference>
<dbReference type="RefSeq" id="WP_285066007.1">
    <property type="nucleotide sequence ID" value="NZ_JASOOE010000010.1"/>
</dbReference>
<dbReference type="PANTHER" id="PTHR10363">
    <property type="entry name" value="BLEOMYCIN HYDROLASE"/>
    <property type="match status" value="1"/>
</dbReference>
<sequence>MINQALLKQYQDAFDKDPANQASKHAIARVGINEASVDNQAIRRHTFTFSDETKRGKITNQKASGRCWMFSALNVLRVQTMNQLNVENFEFSQNYTLFCDKLERSNFFLTSIIETADQALDSRLIAHLLHDPIGDGGQWEMFAGILKKYGSVPKEIMPETFHSSNTRGLNEILANKLREFAARLRQKQAAGASKEELEALKEDQLSFIYNLLVKALGEFPTQFDYAYRDKDNKFHRIEAITPQEFFNKYTSMDLDHMISLINAPTDDKPYNKTYTVKYLGSIVESKPIKYLNVPIEVIKKAAITAIQDGHPVWFGCDVGKMSERKVGIMDAHMYAYEDTLGQGFNLNRAERLDYGCSLLTHAMVFVGVDLDKNGSPLTWKVENSWGKDSGDEGIYSMSDAWFDEYMYQITVPAKYIEEEYQKLYQADPIALEPWDPMGSLAFLQA</sequence>
<dbReference type="SUPFAM" id="SSF54001">
    <property type="entry name" value="Cysteine proteinases"/>
    <property type="match status" value="1"/>
</dbReference>
<evidence type="ECO:0000313" key="7">
    <source>
        <dbReference type="Proteomes" id="UP001229251"/>
    </source>
</evidence>
<feature type="active site" evidence="5">
    <location>
        <position position="361"/>
    </location>
</feature>
<reference evidence="6" key="1">
    <citation type="submission" date="2023-05" db="EMBL/GenBank/DDBJ databases">
        <title>Cataloging the Phylogenetic Diversity of Human Bladder Bacteria.</title>
        <authorList>
            <person name="Du J."/>
        </authorList>
    </citation>
    <scope>NUCLEOTIDE SEQUENCE</scope>
    <source>
        <strain evidence="6">UMB1231</strain>
    </source>
</reference>
<dbReference type="PANTHER" id="PTHR10363:SF2">
    <property type="entry name" value="BLEOMYCIN HYDROLASE"/>
    <property type="match status" value="1"/>
</dbReference>
<keyword evidence="3 4" id="KW-0788">Thiol protease</keyword>
<dbReference type="InterPro" id="IPR004134">
    <property type="entry name" value="Peptidase_C1B"/>
</dbReference>
<evidence type="ECO:0000256" key="2">
    <source>
        <dbReference type="ARBA" id="ARBA00022801"/>
    </source>
</evidence>
<keyword evidence="4" id="KW-0031">Aminopeptidase</keyword>
<accession>A0AAJ1Q4J5</accession>
<dbReference type="AlphaFoldDB" id="A0AAJ1Q4J5"/>
<dbReference type="GO" id="GO:0005737">
    <property type="term" value="C:cytoplasm"/>
    <property type="evidence" value="ECO:0007669"/>
    <property type="project" value="TreeGrafter"/>
</dbReference>
<proteinExistence type="inferred from homology"/>
<evidence type="ECO:0000256" key="3">
    <source>
        <dbReference type="ARBA" id="ARBA00022807"/>
    </source>
</evidence>
<dbReference type="GO" id="GO:0070005">
    <property type="term" value="F:cysteine-type aminopeptidase activity"/>
    <property type="evidence" value="ECO:0007669"/>
    <property type="project" value="InterPro"/>
</dbReference>
<dbReference type="InterPro" id="IPR038765">
    <property type="entry name" value="Papain-like_cys_pep_sf"/>
</dbReference>
<comment type="similarity">
    <text evidence="4">Belongs to the peptidase C1 family.</text>
</comment>
<evidence type="ECO:0000256" key="4">
    <source>
        <dbReference type="PIRNR" id="PIRNR005700"/>
    </source>
</evidence>
<protein>
    <recommendedName>
        <fullName evidence="4">Aminopeptidase</fullName>
    </recommendedName>
</protein>
<feature type="active site" evidence="5">
    <location>
        <position position="67"/>
    </location>
</feature>
<dbReference type="Gene3D" id="3.90.70.10">
    <property type="entry name" value="Cysteine proteinases"/>
    <property type="match status" value="1"/>
</dbReference>
<keyword evidence="2 4" id="KW-0378">Hydrolase</keyword>
<feature type="active site" evidence="5">
    <location>
        <position position="383"/>
    </location>
</feature>
<dbReference type="GO" id="GO:0009636">
    <property type="term" value="P:response to toxic substance"/>
    <property type="evidence" value="ECO:0007669"/>
    <property type="project" value="TreeGrafter"/>
</dbReference>
<dbReference type="PIRSF" id="PIRSF005700">
    <property type="entry name" value="PepC"/>
    <property type="match status" value="1"/>
</dbReference>
<dbReference type="PROSITE" id="PS00139">
    <property type="entry name" value="THIOL_PROTEASE_CYS"/>
    <property type="match status" value="1"/>
</dbReference>
<dbReference type="CDD" id="cd00585">
    <property type="entry name" value="Peptidase_C1B"/>
    <property type="match status" value="1"/>
</dbReference>
<dbReference type="Pfam" id="PF03051">
    <property type="entry name" value="Peptidase_C1_2"/>
    <property type="match status" value="1"/>
</dbReference>
<dbReference type="EMBL" id="JASOOE010000010">
    <property type="protein sequence ID" value="MDK7187537.1"/>
    <property type="molecule type" value="Genomic_DNA"/>
</dbReference>
<organism evidence="6 7">
    <name type="scientific">Facklamia hominis</name>
    <dbReference type="NCBI Taxonomy" id="178214"/>
    <lineage>
        <taxon>Bacteria</taxon>
        <taxon>Bacillati</taxon>
        <taxon>Bacillota</taxon>
        <taxon>Bacilli</taxon>
        <taxon>Lactobacillales</taxon>
        <taxon>Aerococcaceae</taxon>
        <taxon>Facklamia</taxon>
    </lineage>
</organism>
<gene>
    <name evidence="6" type="ORF">QP433_06045</name>
</gene>